<gene>
    <name evidence="2" type="ORF">E7Y31_18935</name>
</gene>
<dbReference type="Proteomes" id="UP000305282">
    <property type="component" value="Unassembled WGS sequence"/>
</dbReference>
<dbReference type="AlphaFoldDB" id="A0A4S5CW96"/>
<organism evidence="2 3">
    <name type="scientific">Candidatus Frankia alpina</name>
    <dbReference type="NCBI Taxonomy" id="2699483"/>
    <lineage>
        <taxon>Bacteria</taxon>
        <taxon>Bacillati</taxon>
        <taxon>Actinomycetota</taxon>
        <taxon>Actinomycetes</taxon>
        <taxon>Frankiales</taxon>
        <taxon>Frankiaceae</taxon>
        <taxon>Frankia</taxon>
    </lineage>
</organism>
<sequence>MRESIDNFEPLLDYTDIANLAGISPDTARAYRSSGHLPKPDQQTSSRRPRWKLSTVRAWLENRPGPGARTDLWRKREQAEAGEGSPEEGEPPVAVA</sequence>
<dbReference type="OrthoDB" id="4249747at2"/>
<evidence type="ECO:0000256" key="1">
    <source>
        <dbReference type="SAM" id="MobiDB-lite"/>
    </source>
</evidence>
<evidence type="ECO:0000313" key="2">
    <source>
        <dbReference type="EMBL" id="THJ49451.1"/>
    </source>
</evidence>
<dbReference type="SUPFAM" id="SSF46955">
    <property type="entry name" value="Putative DNA-binding domain"/>
    <property type="match status" value="1"/>
</dbReference>
<proteinExistence type="predicted"/>
<dbReference type="InterPro" id="IPR009061">
    <property type="entry name" value="DNA-bd_dom_put_sf"/>
</dbReference>
<protein>
    <submittedName>
        <fullName evidence="2">Helix-turn-helix domain-containing protein</fullName>
    </submittedName>
</protein>
<evidence type="ECO:0000313" key="3">
    <source>
        <dbReference type="Proteomes" id="UP000305282"/>
    </source>
</evidence>
<accession>A0A4S5CW96</accession>
<reference evidence="2 3" key="1">
    <citation type="submission" date="2019-04" db="EMBL/GenBank/DDBJ databases">
        <title>Draft genome sequences for three unisolated Alnus-infective Frankia Sp+ strains, AgTrS, AiOr and AvVan, the first sequenced Frankia strains able to sporulate in-planta.</title>
        <authorList>
            <person name="Bethencourt L."/>
            <person name="Vautrin F."/>
            <person name="Taib N."/>
            <person name="Dubost A."/>
            <person name="Castro-Garcia L."/>
            <person name="Imbaud O."/>
            <person name="Abrouk D."/>
            <person name="Fournier P."/>
            <person name="Briolay J."/>
            <person name="Nguyen A."/>
            <person name="Normand P."/>
            <person name="Fernandez M.P."/>
            <person name="Brochier-Armanet C."/>
            <person name="Herrera-Belaroussi A."/>
        </authorList>
    </citation>
    <scope>NUCLEOTIDE SEQUENCE [LARGE SCALE GENOMIC DNA]</scope>
    <source>
        <strain evidence="2 3">AvVan</strain>
    </source>
</reference>
<comment type="caution">
    <text evidence="2">The sequence shown here is derived from an EMBL/GenBank/DDBJ whole genome shotgun (WGS) entry which is preliminary data.</text>
</comment>
<feature type="region of interest" description="Disordered" evidence="1">
    <location>
        <begin position="28"/>
        <end position="96"/>
    </location>
</feature>
<name>A0A4S5CW96_9ACTN</name>
<dbReference type="EMBL" id="SSXH01000629">
    <property type="protein sequence ID" value="THJ49451.1"/>
    <property type="molecule type" value="Genomic_DNA"/>
</dbReference>
<keyword evidence="3" id="KW-1185">Reference proteome</keyword>